<evidence type="ECO:0000313" key="1">
    <source>
        <dbReference type="EMBL" id="SNR96754.1"/>
    </source>
</evidence>
<dbReference type="Proteomes" id="UP000198427">
    <property type="component" value="Unassembled WGS sequence"/>
</dbReference>
<accession>A0A2K9H734</accession>
<reference evidence="1 2" key="1">
    <citation type="submission" date="2017-06" db="EMBL/GenBank/DDBJ databases">
        <authorList>
            <person name="Varghese N."/>
            <person name="Submissions S."/>
        </authorList>
    </citation>
    <scope>NUCLEOTIDE SEQUENCE [LARGE SCALE GENOMIC DNA]</scope>
    <source>
        <strain evidence="1 2">DSM 26989</strain>
    </source>
</reference>
<organism evidence="1 2">
    <name type="scientific">Prevotella jejuni</name>
    <dbReference type="NCBI Taxonomy" id="1177574"/>
    <lineage>
        <taxon>Bacteria</taxon>
        <taxon>Pseudomonadati</taxon>
        <taxon>Bacteroidota</taxon>
        <taxon>Bacteroidia</taxon>
        <taxon>Bacteroidales</taxon>
        <taxon>Prevotellaceae</taxon>
        <taxon>Prevotella</taxon>
    </lineage>
</organism>
<gene>
    <name evidence="1" type="ORF">SAMN06265364_1244</name>
</gene>
<keyword evidence="2" id="KW-1185">Reference proteome</keyword>
<dbReference type="KEGG" id="pje:CRM71_03140"/>
<evidence type="ECO:0000313" key="2">
    <source>
        <dbReference type="Proteomes" id="UP000198427"/>
    </source>
</evidence>
<dbReference type="RefSeq" id="WP_089366690.1">
    <property type="nucleotide sequence ID" value="NZ_CP023863.1"/>
</dbReference>
<dbReference type="AlphaFoldDB" id="A0A2K9H734"/>
<dbReference type="Gene3D" id="3.90.930.1">
    <property type="match status" value="2"/>
</dbReference>
<protein>
    <submittedName>
        <fullName evidence="1">MORN repeat variant</fullName>
    </submittedName>
</protein>
<dbReference type="EMBL" id="FZNZ01000024">
    <property type="protein sequence ID" value="SNR96754.1"/>
    <property type="molecule type" value="Genomic_DNA"/>
</dbReference>
<sequence length="395" mass="46017">MIKNKKLRIAIASVIMALIYPLIFMFLFAMEAASGDSTDAAGRGFVALGIYIEGFMVSVVYFIISIIFSRIFLRTLLPPFIALLLLLLGYGISLIPDYIDTLPSEYTEYYEDGKVKQVGKKEHSYDTWVGWVKSYRRDGTIWKEEKFPSIKSDNHLIYAKYYYEDGTLKSEGYTTFDNLAHREGEWKFYKPDGTLDDIRNYDENAVRLNSSEKYQLYTDGVKIYRVGSGKLFTGTLSNTPVVYLKNYFNEFPEAFFPRENEDDEEEIFPDLYTCRVKNGLKQDKVVIRYATHGHPIAYQTVIYDGGNSWAPANAYYPNGQIQDKVTILDDSTRRYDCYYQDSIKRRPHCVLRFKVKYRNDDAIDTAYWYNSHGKLRAWAVFKDGDIVKHWPEETY</sequence>
<dbReference type="OrthoDB" id="1223552at2"/>
<name>A0A2K9H734_9BACT</name>
<proteinExistence type="predicted"/>
<dbReference type="GeneID" id="94028430"/>
<dbReference type="InterPro" id="IPR011652">
    <property type="entry name" value="MORN_2"/>
</dbReference>
<comment type="caution">
    <text evidence="1">The sequence shown here is derived from an EMBL/GenBank/DDBJ whole genome shotgun (WGS) entry which is preliminary data.</text>
</comment>
<dbReference type="Pfam" id="PF07661">
    <property type="entry name" value="MORN_2"/>
    <property type="match status" value="3"/>
</dbReference>